<evidence type="ECO:0000259" key="2">
    <source>
        <dbReference type="Pfam" id="PF01526"/>
    </source>
</evidence>
<feature type="region of interest" description="Disordered" evidence="1">
    <location>
        <begin position="1"/>
        <end position="41"/>
    </location>
</feature>
<protein>
    <submittedName>
        <fullName evidence="3">Transposase</fullName>
    </submittedName>
</protein>
<evidence type="ECO:0000256" key="1">
    <source>
        <dbReference type="SAM" id="MobiDB-lite"/>
    </source>
</evidence>
<dbReference type="Pfam" id="PF01526">
    <property type="entry name" value="DDE_Tnp_Tn3"/>
    <property type="match status" value="1"/>
</dbReference>
<evidence type="ECO:0000313" key="3">
    <source>
        <dbReference type="EMBL" id="NEW47997.1"/>
    </source>
</evidence>
<accession>A0A6P1DBX7</accession>
<feature type="compositionally biased region" description="Basic residues" evidence="1">
    <location>
        <begin position="1"/>
        <end position="10"/>
    </location>
</feature>
<dbReference type="AlphaFoldDB" id="A0A6P1DBX7"/>
<dbReference type="GO" id="GO:0004803">
    <property type="term" value="F:transposase activity"/>
    <property type="evidence" value="ECO:0007669"/>
    <property type="project" value="InterPro"/>
</dbReference>
<sequence>MTRPAGHRRQSFGAGTCAAENFSGRSREGSTSSSRGTAPTSVIYYGKTGELSSNRADEQEPGVQASLVYVNTLMIQDLMDDPHTGEVLVTAADKRGVPPLFWEHVLAYGEVKLNMTSRLTPSGS</sequence>
<reference evidence="3 4" key="1">
    <citation type="submission" date="2020-01" db="EMBL/GenBank/DDBJ databases">
        <title>Genetics and antimicrobial susceptibilities of Nocardia species isolated from the soil; a comparison with species isolated from humans.</title>
        <authorList>
            <person name="Carrasco G."/>
            <person name="Monzon S."/>
            <person name="Sansegundo M."/>
            <person name="Garcia E."/>
            <person name="Garrido N."/>
            <person name="Medina M.J."/>
            <person name="Villalon P."/>
            <person name="Ramirez-Arocha A.C."/>
            <person name="Jimenez P."/>
            <person name="Cuesta I."/>
            <person name="Valdezate S."/>
        </authorList>
    </citation>
    <scope>NUCLEOTIDE SEQUENCE [LARGE SCALE GENOMIC DNA]</scope>
    <source>
        <strain evidence="3 4">CNM20110639</strain>
    </source>
</reference>
<dbReference type="InterPro" id="IPR002513">
    <property type="entry name" value="Tn3_Tnp_DDE_dom"/>
</dbReference>
<evidence type="ECO:0000313" key="4">
    <source>
        <dbReference type="Proteomes" id="UP000468928"/>
    </source>
</evidence>
<proteinExistence type="predicted"/>
<comment type="caution">
    <text evidence="3">The sequence shown here is derived from an EMBL/GenBank/DDBJ whole genome shotgun (WGS) entry which is preliminary data.</text>
</comment>
<dbReference type="RefSeq" id="WP_163830264.1">
    <property type="nucleotide sequence ID" value="NZ_JAAGUZ010000114.1"/>
</dbReference>
<feature type="domain" description="Tn3 transposase DDE" evidence="2">
    <location>
        <begin position="41"/>
        <end position="110"/>
    </location>
</feature>
<name>A0A6P1DBX7_9NOCA</name>
<dbReference type="GO" id="GO:0006313">
    <property type="term" value="P:DNA transposition"/>
    <property type="evidence" value="ECO:0007669"/>
    <property type="project" value="InterPro"/>
</dbReference>
<dbReference type="Proteomes" id="UP000468928">
    <property type="component" value="Unassembled WGS sequence"/>
</dbReference>
<gene>
    <name evidence="3" type="ORF">GV789_26740</name>
</gene>
<organism evidence="3 4">
    <name type="scientific">Nocardia cyriacigeorgica</name>
    <dbReference type="NCBI Taxonomy" id="135487"/>
    <lineage>
        <taxon>Bacteria</taxon>
        <taxon>Bacillati</taxon>
        <taxon>Actinomycetota</taxon>
        <taxon>Actinomycetes</taxon>
        <taxon>Mycobacteriales</taxon>
        <taxon>Nocardiaceae</taxon>
        <taxon>Nocardia</taxon>
    </lineage>
</organism>
<dbReference type="EMBL" id="JAAGUZ010000114">
    <property type="protein sequence ID" value="NEW47997.1"/>
    <property type="molecule type" value="Genomic_DNA"/>
</dbReference>